<organism evidence="1 2">
    <name type="scientific">Chondrus crispus</name>
    <name type="common">Carrageen Irish moss</name>
    <name type="synonym">Polymorpha crispa</name>
    <dbReference type="NCBI Taxonomy" id="2769"/>
    <lineage>
        <taxon>Eukaryota</taxon>
        <taxon>Rhodophyta</taxon>
        <taxon>Florideophyceae</taxon>
        <taxon>Rhodymeniophycidae</taxon>
        <taxon>Gigartinales</taxon>
        <taxon>Gigartinaceae</taxon>
        <taxon>Chondrus</taxon>
    </lineage>
</organism>
<proteinExistence type="predicted"/>
<dbReference type="Gramene" id="CDF35419">
    <property type="protein sequence ID" value="CDF35419"/>
    <property type="gene ID" value="CHC_T00003464001"/>
</dbReference>
<dbReference type="AlphaFoldDB" id="R7QBI5"/>
<sequence>MQGCSKTGGGFTGDRLSILLRLQRAIRWERFCNFYRFDKAEQFALGALPPSPLRLHIIFRHTLQKQQSEGCPVLPSPSLPPRSLISDTKPVPISKLSGPPHRPRFISHPPCAAPLIHSLTHSPISQSLLSTLL</sequence>
<evidence type="ECO:0000313" key="2">
    <source>
        <dbReference type="Proteomes" id="UP000012073"/>
    </source>
</evidence>
<dbReference type="EMBL" id="HG001729">
    <property type="protein sequence ID" value="CDF35419.1"/>
    <property type="molecule type" value="Genomic_DNA"/>
</dbReference>
<evidence type="ECO:0000313" key="1">
    <source>
        <dbReference type="EMBL" id="CDF35419.1"/>
    </source>
</evidence>
<dbReference type="GeneID" id="17322937"/>
<name>R7QBI5_CHOCR</name>
<dbReference type="KEGG" id="ccp:CHC_T00003464001"/>
<gene>
    <name evidence="1" type="ORF">CHC_T00003464001</name>
</gene>
<accession>R7QBI5</accession>
<dbReference type="RefSeq" id="XP_005715238.1">
    <property type="nucleotide sequence ID" value="XM_005715181.1"/>
</dbReference>
<reference evidence="2" key="1">
    <citation type="journal article" date="2013" name="Proc. Natl. Acad. Sci. U.S.A.">
        <title>Genome structure and metabolic features in the red seaweed Chondrus crispus shed light on evolution of the Archaeplastida.</title>
        <authorList>
            <person name="Collen J."/>
            <person name="Porcel B."/>
            <person name="Carre W."/>
            <person name="Ball S.G."/>
            <person name="Chaparro C."/>
            <person name="Tonon T."/>
            <person name="Barbeyron T."/>
            <person name="Michel G."/>
            <person name="Noel B."/>
            <person name="Valentin K."/>
            <person name="Elias M."/>
            <person name="Artiguenave F."/>
            <person name="Arun A."/>
            <person name="Aury J.M."/>
            <person name="Barbosa-Neto J.F."/>
            <person name="Bothwell J.H."/>
            <person name="Bouget F.Y."/>
            <person name="Brillet L."/>
            <person name="Cabello-Hurtado F."/>
            <person name="Capella-Gutierrez S."/>
            <person name="Charrier B."/>
            <person name="Cladiere L."/>
            <person name="Cock J.M."/>
            <person name="Coelho S.M."/>
            <person name="Colleoni C."/>
            <person name="Czjzek M."/>
            <person name="Da Silva C."/>
            <person name="Delage L."/>
            <person name="Denoeud F."/>
            <person name="Deschamps P."/>
            <person name="Dittami S.M."/>
            <person name="Gabaldon T."/>
            <person name="Gachon C.M."/>
            <person name="Groisillier A."/>
            <person name="Herve C."/>
            <person name="Jabbari K."/>
            <person name="Katinka M."/>
            <person name="Kloareg B."/>
            <person name="Kowalczyk N."/>
            <person name="Labadie K."/>
            <person name="Leblanc C."/>
            <person name="Lopez P.J."/>
            <person name="McLachlan D.H."/>
            <person name="Meslet-Cladiere L."/>
            <person name="Moustafa A."/>
            <person name="Nehr Z."/>
            <person name="Nyvall Collen P."/>
            <person name="Panaud O."/>
            <person name="Partensky F."/>
            <person name="Poulain J."/>
            <person name="Rensing S.A."/>
            <person name="Rousvoal S."/>
            <person name="Samson G."/>
            <person name="Symeonidi A."/>
            <person name="Weissenbach J."/>
            <person name="Zambounis A."/>
            <person name="Wincker P."/>
            <person name="Boyen C."/>
        </authorList>
    </citation>
    <scope>NUCLEOTIDE SEQUENCE [LARGE SCALE GENOMIC DNA]</scope>
    <source>
        <strain evidence="2">cv. Stackhouse</strain>
    </source>
</reference>
<keyword evidence="2" id="KW-1185">Reference proteome</keyword>
<protein>
    <submittedName>
        <fullName evidence="1">Uncharacterized protein</fullName>
    </submittedName>
</protein>
<dbReference type="Proteomes" id="UP000012073">
    <property type="component" value="Unassembled WGS sequence"/>
</dbReference>